<reference evidence="3 4" key="1">
    <citation type="submission" date="2016-12" db="EMBL/GenBank/DDBJ databases">
        <title>The genomes of Aspergillus section Nigri reveals drivers in fungal speciation.</title>
        <authorList>
            <consortium name="DOE Joint Genome Institute"/>
            <person name="Vesth T.C."/>
            <person name="Nybo J."/>
            <person name="Theobald S."/>
            <person name="Brandl J."/>
            <person name="Frisvad J.C."/>
            <person name="Nielsen K.F."/>
            <person name="Lyhne E.K."/>
            <person name="Kogle M.E."/>
            <person name="Kuo A."/>
            <person name="Riley R."/>
            <person name="Clum A."/>
            <person name="Nolan M."/>
            <person name="Lipzen A."/>
            <person name="Salamov A."/>
            <person name="Henrissat B."/>
            <person name="Wiebenga A."/>
            <person name="De Vries R.P."/>
            <person name="Grigoriev I.V."/>
            <person name="Mortensen U.H."/>
            <person name="Andersen M.R."/>
            <person name="Baker S.E."/>
        </authorList>
    </citation>
    <scope>NUCLEOTIDE SEQUENCE [LARGE SCALE GENOMIC DNA]</scope>
    <source>
        <strain evidence="3 4">CBS 115572</strain>
    </source>
</reference>
<dbReference type="GO" id="GO:0008081">
    <property type="term" value="F:phosphoric diester hydrolase activity"/>
    <property type="evidence" value="ECO:0007669"/>
    <property type="project" value="InterPro"/>
</dbReference>
<sequence length="463" mass="50401">MVAVTSLGLLLLLRGILHVGAKSTSEVTSISDLSSDLSSTSSSTDSSKHSSTDSSDSIIVVTTETAAAVPTGSYISYTTTITVADSITPTTFATTTAFNTTTSTNGTTTAATTTDTKVVVTGTRVDSSTSTATATTPANSQPCNGYTEFCSRQYSNITMVTAHNSPFVKKNNIAANQMYKVKTQLEDGVRMLSFEAHYYEDDIYLCHTSCDLLNMGTLETYLTTVTDWIKENPYDVVTILIVNSDYVSPWNFTSPIEDSGLIDYVYEPSIIPMSLDDWPTLSEMILDGKRAVVFMDYQANQTAIPYILDEFTQMWETPFSPLNTSFPCTVQRPPGITAAQAVDRMYMINHNLNIEIEFEGIDILVPDSAQINETNAVSGYGSLGLMANDCRAKWDRPPNFLLVDYYNDGNFQGSVFEVAAEMNNVTYNGKCCGGSKSAGTKMVDTSYMWLPVLTVVGLVTFGL</sequence>
<gene>
    <name evidence="3" type="ORF">BO94DRAFT_629231</name>
</gene>
<feature type="compositionally biased region" description="Low complexity" evidence="1">
    <location>
        <begin position="33"/>
        <end position="45"/>
    </location>
</feature>
<evidence type="ECO:0000256" key="1">
    <source>
        <dbReference type="SAM" id="MobiDB-lite"/>
    </source>
</evidence>
<dbReference type="PANTHER" id="PTHR13593">
    <property type="match status" value="1"/>
</dbReference>
<evidence type="ECO:0000256" key="2">
    <source>
        <dbReference type="SAM" id="SignalP"/>
    </source>
</evidence>
<dbReference type="RefSeq" id="XP_025461472.1">
    <property type="nucleotide sequence ID" value="XM_025617542.1"/>
</dbReference>
<evidence type="ECO:0000313" key="4">
    <source>
        <dbReference type="Proteomes" id="UP000246702"/>
    </source>
</evidence>
<dbReference type="GeneID" id="37119685"/>
<dbReference type="EMBL" id="MSFK01000057">
    <property type="protein sequence ID" value="PWY65636.1"/>
    <property type="molecule type" value="Genomic_DNA"/>
</dbReference>
<dbReference type="CDD" id="cd08588">
    <property type="entry name" value="PI-PLCc_At5g67130_like"/>
    <property type="match status" value="1"/>
</dbReference>
<proteinExistence type="predicted"/>
<feature type="chain" id="PRO_5016255998" evidence="2">
    <location>
        <begin position="22"/>
        <end position="463"/>
    </location>
</feature>
<dbReference type="InterPro" id="IPR051057">
    <property type="entry name" value="PI-PLC_domain"/>
</dbReference>
<protein>
    <submittedName>
        <fullName evidence="3">PLC-like phosphodiesterase</fullName>
    </submittedName>
</protein>
<dbReference type="STRING" id="1450535.A0A317UW08"/>
<dbReference type="Gene3D" id="3.20.20.190">
    <property type="entry name" value="Phosphatidylinositol (PI) phosphodiesterase"/>
    <property type="match status" value="1"/>
</dbReference>
<keyword evidence="2" id="KW-0732">Signal</keyword>
<dbReference type="InterPro" id="IPR017946">
    <property type="entry name" value="PLC-like_Pdiesterase_TIM-brl"/>
</dbReference>
<dbReference type="AlphaFoldDB" id="A0A317UW08"/>
<dbReference type="GO" id="GO:0006629">
    <property type="term" value="P:lipid metabolic process"/>
    <property type="evidence" value="ECO:0007669"/>
    <property type="project" value="InterPro"/>
</dbReference>
<evidence type="ECO:0000313" key="3">
    <source>
        <dbReference type="EMBL" id="PWY65636.1"/>
    </source>
</evidence>
<dbReference type="Proteomes" id="UP000246702">
    <property type="component" value="Unassembled WGS sequence"/>
</dbReference>
<feature type="signal peptide" evidence="2">
    <location>
        <begin position="1"/>
        <end position="21"/>
    </location>
</feature>
<dbReference type="PANTHER" id="PTHR13593:SF140">
    <property type="entry name" value="PLC-LIKE PHOSPHODIESTERASE"/>
    <property type="match status" value="1"/>
</dbReference>
<name>A0A317UW08_9EURO</name>
<comment type="caution">
    <text evidence="3">The sequence shown here is derived from an EMBL/GenBank/DDBJ whole genome shotgun (WGS) entry which is preliminary data.</text>
</comment>
<feature type="region of interest" description="Disordered" evidence="1">
    <location>
        <begin position="33"/>
        <end position="55"/>
    </location>
</feature>
<accession>A0A317UW08</accession>
<dbReference type="SUPFAM" id="SSF51695">
    <property type="entry name" value="PLC-like phosphodiesterases"/>
    <property type="match status" value="1"/>
</dbReference>
<organism evidence="3 4">
    <name type="scientific">Aspergillus sclerotioniger CBS 115572</name>
    <dbReference type="NCBI Taxonomy" id="1450535"/>
    <lineage>
        <taxon>Eukaryota</taxon>
        <taxon>Fungi</taxon>
        <taxon>Dikarya</taxon>
        <taxon>Ascomycota</taxon>
        <taxon>Pezizomycotina</taxon>
        <taxon>Eurotiomycetes</taxon>
        <taxon>Eurotiomycetidae</taxon>
        <taxon>Eurotiales</taxon>
        <taxon>Aspergillaceae</taxon>
        <taxon>Aspergillus</taxon>
        <taxon>Aspergillus subgen. Circumdati</taxon>
    </lineage>
</organism>
<dbReference type="OrthoDB" id="7984201at2759"/>
<keyword evidence="4" id="KW-1185">Reference proteome</keyword>
<dbReference type="Pfam" id="PF26146">
    <property type="entry name" value="PI-PLC_X"/>
    <property type="match status" value="1"/>
</dbReference>